<dbReference type="Proteomes" id="UP000323505">
    <property type="component" value="Unassembled WGS sequence"/>
</dbReference>
<organism evidence="1 2">
    <name type="scientific">Actinomadura decatromicini</name>
    <dbReference type="NCBI Taxonomy" id="2604572"/>
    <lineage>
        <taxon>Bacteria</taxon>
        <taxon>Bacillati</taxon>
        <taxon>Actinomycetota</taxon>
        <taxon>Actinomycetes</taxon>
        <taxon>Streptosporangiales</taxon>
        <taxon>Thermomonosporaceae</taxon>
        <taxon>Actinomadura</taxon>
    </lineage>
</organism>
<accession>A0A5D3F9X3</accession>
<dbReference type="RefSeq" id="WP_148765472.1">
    <property type="nucleotide sequence ID" value="NZ_VSRQ01000007.1"/>
</dbReference>
<evidence type="ECO:0000313" key="1">
    <source>
        <dbReference type="EMBL" id="TYK45121.1"/>
    </source>
</evidence>
<dbReference type="EMBL" id="VSRQ01000007">
    <property type="protein sequence ID" value="TYK45121.1"/>
    <property type="molecule type" value="Genomic_DNA"/>
</dbReference>
<keyword evidence="2" id="KW-1185">Reference proteome</keyword>
<evidence type="ECO:0000313" key="2">
    <source>
        <dbReference type="Proteomes" id="UP000323505"/>
    </source>
</evidence>
<reference evidence="1 2" key="1">
    <citation type="submission" date="2019-08" db="EMBL/GenBank/DDBJ databases">
        <title>Actinomadura sp. nov. CYP1-5 isolated from mountain soil.</title>
        <authorList>
            <person name="Songsumanus A."/>
            <person name="Kuncharoen N."/>
            <person name="Kudo T."/>
            <person name="Yuki M."/>
            <person name="Igarashi Y."/>
            <person name="Tanasupawat S."/>
        </authorList>
    </citation>
    <scope>NUCLEOTIDE SEQUENCE [LARGE SCALE GENOMIC DNA]</scope>
    <source>
        <strain evidence="1 2">CYP1-5</strain>
    </source>
</reference>
<proteinExistence type="predicted"/>
<dbReference type="AlphaFoldDB" id="A0A5D3F9X3"/>
<name>A0A5D3F9X3_9ACTN</name>
<gene>
    <name evidence="1" type="ORF">FXF68_31045</name>
</gene>
<comment type="caution">
    <text evidence="1">The sequence shown here is derived from an EMBL/GenBank/DDBJ whole genome shotgun (WGS) entry which is preliminary data.</text>
</comment>
<protein>
    <submittedName>
        <fullName evidence="1">Uncharacterized protein</fullName>
    </submittedName>
</protein>
<sequence>MAGKRRADGKPTRRVNRVHRRMERLNQALAATTDPRERVVIAADHYRSALAAHHDQASAERVVTFLVEAGNRLFIQSIGADKYVDAE</sequence>